<dbReference type="Gene3D" id="2.20.70.10">
    <property type="match status" value="1"/>
</dbReference>
<dbReference type="Pfam" id="PF00397">
    <property type="entry name" value="WW"/>
    <property type="match status" value="1"/>
</dbReference>
<reference evidence="3" key="1">
    <citation type="submission" date="2021-07" db="EMBL/GenBank/DDBJ databases">
        <authorList>
            <person name="Durling M."/>
        </authorList>
    </citation>
    <scope>NUCLEOTIDE SEQUENCE</scope>
</reference>
<dbReference type="OrthoDB" id="3530815at2759"/>
<evidence type="ECO:0000313" key="3">
    <source>
        <dbReference type="EMBL" id="CAG8959993.1"/>
    </source>
</evidence>
<evidence type="ECO:0000259" key="2">
    <source>
        <dbReference type="PROSITE" id="PS50020"/>
    </source>
</evidence>
<dbReference type="InterPro" id="IPR001202">
    <property type="entry name" value="WW_dom"/>
</dbReference>
<feature type="domain" description="WW" evidence="2">
    <location>
        <begin position="202"/>
        <end position="234"/>
    </location>
</feature>
<feature type="compositionally biased region" description="Basic and acidic residues" evidence="1">
    <location>
        <begin position="241"/>
        <end position="278"/>
    </location>
</feature>
<dbReference type="AlphaFoldDB" id="A0A9N9PYH7"/>
<evidence type="ECO:0000313" key="4">
    <source>
        <dbReference type="Proteomes" id="UP000696280"/>
    </source>
</evidence>
<feature type="region of interest" description="Disordered" evidence="1">
    <location>
        <begin position="240"/>
        <end position="278"/>
    </location>
</feature>
<feature type="compositionally biased region" description="Low complexity" evidence="1">
    <location>
        <begin position="143"/>
        <end position="163"/>
    </location>
</feature>
<evidence type="ECO:0000256" key="1">
    <source>
        <dbReference type="SAM" id="MobiDB-lite"/>
    </source>
</evidence>
<dbReference type="PROSITE" id="PS50020">
    <property type="entry name" value="WW_DOMAIN_2"/>
    <property type="match status" value="1"/>
</dbReference>
<comment type="caution">
    <text evidence="3">The sequence shown here is derived from an EMBL/GenBank/DDBJ whole genome shotgun (WGS) entry which is preliminary data.</text>
</comment>
<keyword evidence="4" id="KW-1185">Reference proteome</keyword>
<protein>
    <recommendedName>
        <fullName evidence="2">WW domain-containing protein</fullName>
    </recommendedName>
</protein>
<dbReference type="EMBL" id="CAJVRL010000094">
    <property type="protein sequence ID" value="CAG8959993.1"/>
    <property type="molecule type" value="Genomic_DNA"/>
</dbReference>
<name>A0A9N9PYH7_9HELO</name>
<proteinExistence type="predicted"/>
<dbReference type="CDD" id="cd00201">
    <property type="entry name" value="WW"/>
    <property type="match status" value="1"/>
</dbReference>
<dbReference type="InterPro" id="IPR036020">
    <property type="entry name" value="WW_dom_sf"/>
</dbReference>
<accession>A0A9N9PYH7</accession>
<feature type="region of interest" description="Disordered" evidence="1">
    <location>
        <begin position="142"/>
        <end position="188"/>
    </location>
</feature>
<dbReference type="SUPFAM" id="SSF51045">
    <property type="entry name" value="WW domain"/>
    <property type="match status" value="1"/>
</dbReference>
<gene>
    <name evidence="3" type="ORF">HYFRA_00012711</name>
</gene>
<dbReference type="SMART" id="SM00456">
    <property type="entry name" value="WW"/>
    <property type="match status" value="1"/>
</dbReference>
<sequence>MSPTALKQQITHLISELTTCYELCATIPSTRKLGSTHTSFDGLYTSLPLTIQTISAKSATLRKVIGSRMDLGDETSRNVFTRAIRDVQTDIQPRLRNIAHPLPRDRRSGEQQVPGFKDILRQITAMEFDVCDALESLSLRLQASRSTPVPTSTSVPPYTSAPYKANTSQPVNEPNPQTPRTRKPRDGDEVLVNIKELTQLLEHLKASWVEYSSEGRKYYVNAFDKTTTWERPEGGFVQSMPREREREREIRRSTTVREERPRRDERERERIWEDGRGW</sequence>
<feature type="compositionally biased region" description="Polar residues" evidence="1">
    <location>
        <begin position="165"/>
        <end position="179"/>
    </location>
</feature>
<dbReference type="Proteomes" id="UP000696280">
    <property type="component" value="Unassembled WGS sequence"/>
</dbReference>
<dbReference type="PROSITE" id="PS01159">
    <property type="entry name" value="WW_DOMAIN_1"/>
    <property type="match status" value="1"/>
</dbReference>
<organism evidence="3 4">
    <name type="scientific">Hymenoscyphus fraxineus</name>
    <dbReference type="NCBI Taxonomy" id="746836"/>
    <lineage>
        <taxon>Eukaryota</taxon>
        <taxon>Fungi</taxon>
        <taxon>Dikarya</taxon>
        <taxon>Ascomycota</taxon>
        <taxon>Pezizomycotina</taxon>
        <taxon>Leotiomycetes</taxon>
        <taxon>Helotiales</taxon>
        <taxon>Helotiaceae</taxon>
        <taxon>Hymenoscyphus</taxon>
    </lineage>
</organism>